<dbReference type="RefSeq" id="WP_305107958.1">
    <property type="nucleotide sequence ID" value="NZ_JAUTWS010000070.1"/>
</dbReference>
<protein>
    <submittedName>
        <fullName evidence="1">Uncharacterized protein</fullName>
    </submittedName>
</protein>
<name>A0ABT9EA67_9PROT</name>
<organism evidence="1 2">
    <name type="scientific">Paracraurococcus lichenis</name>
    <dbReference type="NCBI Taxonomy" id="3064888"/>
    <lineage>
        <taxon>Bacteria</taxon>
        <taxon>Pseudomonadati</taxon>
        <taxon>Pseudomonadota</taxon>
        <taxon>Alphaproteobacteria</taxon>
        <taxon>Acetobacterales</taxon>
        <taxon>Roseomonadaceae</taxon>
        <taxon>Paracraurococcus</taxon>
    </lineage>
</organism>
<proteinExistence type="predicted"/>
<dbReference type="EMBL" id="JAUTWS010000070">
    <property type="protein sequence ID" value="MDO9713098.1"/>
    <property type="molecule type" value="Genomic_DNA"/>
</dbReference>
<comment type="caution">
    <text evidence="1">The sequence shown here is derived from an EMBL/GenBank/DDBJ whole genome shotgun (WGS) entry which is preliminary data.</text>
</comment>
<reference evidence="1 2" key="1">
    <citation type="submission" date="2023-08" db="EMBL/GenBank/DDBJ databases">
        <title>The draft genome sequence of Paracraurococcus sp. LOR1-02.</title>
        <authorList>
            <person name="Kingkaew E."/>
            <person name="Tanasupawat S."/>
        </authorList>
    </citation>
    <scope>NUCLEOTIDE SEQUENCE [LARGE SCALE GENOMIC DNA]</scope>
    <source>
        <strain evidence="1 2">LOR1-02</strain>
    </source>
</reference>
<accession>A0ABT9EA67</accession>
<sequence>MRPAPGPRVVMPTPMPCAEAPGDILGLVLEGTGAPAGAVTVFGQAFRPGDLPRDAGLAARGMDGSLLPVQCDVRTRHSDGSARFAVVALAAPALSLGQRTGVVLSLQQAAPAVAPLDLGAALAGRHAVAELTPEGGGEPWRVDLAELARAGRGEGGWQSGPLAVQVRLVLPVPPATVGGATSLRLVADLATHADGTLWVDAWLRNDIAMRPGGGAATYAFRLLLDGQEVLSSGGPLRHWQYAGWGRLRGAAAGGGPAAVPLVRHDPAYLAETAAVARYDLTTGVAESLFQGMARLMADPDWERPLRPRGVTQYMGMTGGRPDLGLTTSWQAAWVITGAATAAAFCIGQAEAGGSVPWHFWDPAGGAHGRGGWMDERRWPQLWTDARGGQPPRGLMQHGGGPDEAGGWGPDSAHQPSLSYVPFLLTGRRALLDNLLAQASANVIGIWPALRSYDETGPIRGVNVVNAYQVRSSAWNIRDLDSAAWICPDDDPHQGYLRAVVAANWAWLRGRIPQWTAQQGELHGYRMGFGFGYDRLGLLAPWQQDYFASATAAAARRGNADARAFLAWMGNFIVGRFRAEAQGFARHDGAAYVVAITPVPPSQPPAPARIYTTWAQVGAAMRERDLSNGEGWAKSQGEYVRLALLSLAVTAEVLDSEEARQAYIWLAGAGAPSATLNAFAQSPEQNIVPRGMPREPSRQLRCVAVAAPRAP</sequence>
<evidence type="ECO:0000313" key="2">
    <source>
        <dbReference type="Proteomes" id="UP001243009"/>
    </source>
</evidence>
<evidence type="ECO:0000313" key="1">
    <source>
        <dbReference type="EMBL" id="MDO9713098.1"/>
    </source>
</evidence>
<keyword evidence="2" id="KW-1185">Reference proteome</keyword>
<gene>
    <name evidence="1" type="ORF">Q7A36_32520</name>
</gene>
<dbReference type="Proteomes" id="UP001243009">
    <property type="component" value="Unassembled WGS sequence"/>
</dbReference>